<dbReference type="InterPro" id="IPR015797">
    <property type="entry name" value="NUDIX_hydrolase-like_dom_sf"/>
</dbReference>
<gene>
    <name evidence="8" type="ORF">AKJ17_09495</name>
</gene>
<proteinExistence type="predicted"/>
<organism evidence="8 9">
    <name type="scientific">Vibrio nereis</name>
    <dbReference type="NCBI Taxonomy" id="693"/>
    <lineage>
        <taxon>Bacteria</taxon>
        <taxon>Pseudomonadati</taxon>
        <taxon>Pseudomonadota</taxon>
        <taxon>Gammaproteobacteria</taxon>
        <taxon>Vibrionales</taxon>
        <taxon>Vibrionaceae</taxon>
        <taxon>Vibrio</taxon>
    </lineage>
</organism>
<name>A0A0M0HNB4_VIBNE</name>
<evidence type="ECO:0000313" key="9">
    <source>
        <dbReference type="Proteomes" id="UP000037515"/>
    </source>
</evidence>
<evidence type="ECO:0000256" key="6">
    <source>
        <dbReference type="ARBA" id="ARBA00023211"/>
    </source>
</evidence>
<evidence type="ECO:0000256" key="3">
    <source>
        <dbReference type="ARBA" id="ARBA00022723"/>
    </source>
</evidence>
<dbReference type="PANTHER" id="PTHR12992:SF11">
    <property type="entry name" value="MITOCHONDRIAL COENZYME A DIPHOSPHATASE NUDT8"/>
    <property type="match status" value="1"/>
</dbReference>
<comment type="caution">
    <text evidence="8">The sequence shown here is derived from an EMBL/GenBank/DDBJ whole genome shotgun (WGS) entry which is preliminary data.</text>
</comment>
<dbReference type="CDD" id="cd03426">
    <property type="entry name" value="NUDIX_CoAse_Nudt7"/>
    <property type="match status" value="1"/>
</dbReference>
<keyword evidence="4" id="KW-0378">Hydrolase</keyword>
<dbReference type="OrthoDB" id="9802805at2"/>
<dbReference type="GO" id="GO:0046872">
    <property type="term" value="F:metal ion binding"/>
    <property type="evidence" value="ECO:0007669"/>
    <property type="project" value="UniProtKB-KW"/>
</dbReference>
<evidence type="ECO:0000259" key="7">
    <source>
        <dbReference type="PROSITE" id="PS51462"/>
    </source>
</evidence>
<dbReference type="RefSeq" id="WP_053395559.1">
    <property type="nucleotide sequence ID" value="NZ_LHPJ01000007.1"/>
</dbReference>
<feature type="domain" description="Nudix hydrolase" evidence="7">
    <location>
        <begin position="37"/>
        <end position="170"/>
    </location>
</feature>
<dbReference type="PATRIC" id="fig|693.5.peg.1942"/>
<evidence type="ECO:0000256" key="5">
    <source>
        <dbReference type="ARBA" id="ARBA00022842"/>
    </source>
</evidence>
<sequence length="201" mass="23364">MVPEFNKSQLIQNFQLHQTVGYHKDSMKRVEHLESYSLRKASVLIGFVERGQELNVIFTRRAKHLRHHPGQISFPGGKYESEDIDLADTALRETFEEIGIERQEISIFGQMPELVTISRFSVTPFLAFVDDGYVTTIDTNEVDEVFEVPARVVFDQAQLHSQQFKFGNYTHRVFGLSYQNHFIWGMTAQIIQALQKHVLYR</sequence>
<reference evidence="9" key="1">
    <citation type="submission" date="2015-08" db="EMBL/GenBank/DDBJ databases">
        <title>Vibrio galatheae sp. nov., a novel member of the Vibrionaceae family isolated from the Solomon Islands.</title>
        <authorList>
            <person name="Giubergia S."/>
            <person name="Machado H."/>
            <person name="Mateiu R.V."/>
            <person name="Gram L."/>
        </authorList>
    </citation>
    <scope>NUCLEOTIDE SEQUENCE [LARGE SCALE GENOMIC DNA]</scope>
    <source>
        <strain evidence="9">DSM 19584</strain>
    </source>
</reference>
<dbReference type="InterPro" id="IPR045121">
    <property type="entry name" value="CoAse"/>
</dbReference>
<evidence type="ECO:0000313" key="8">
    <source>
        <dbReference type="EMBL" id="KOO03570.1"/>
    </source>
</evidence>
<accession>A0A0M0HNB4</accession>
<dbReference type="STRING" id="693.AKJ17_09495"/>
<keyword evidence="5" id="KW-0460">Magnesium</keyword>
<comment type="cofactor">
    <cofactor evidence="2">
        <name>Mg(2+)</name>
        <dbReference type="ChEBI" id="CHEBI:18420"/>
    </cofactor>
</comment>
<evidence type="ECO:0000256" key="4">
    <source>
        <dbReference type="ARBA" id="ARBA00022801"/>
    </source>
</evidence>
<evidence type="ECO:0000256" key="1">
    <source>
        <dbReference type="ARBA" id="ARBA00001936"/>
    </source>
</evidence>
<dbReference type="PANTHER" id="PTHR12992">
    <property type="entry name" value="NUDIX HYDROLASE"/>
    <property type="match status" value="1"/>
</dbReference>
<dbReference type="NCBIfam" id="NF007980">
    <property type="entry name" value="PRK10707.1"/>
    <property type="match status" value="1"/>
</dbReference>
<dbReference type="SUPFAM" id="SSF55811">
    <property type="entry name" value="Nudix"/>
    <property type="match status" value="1"/>
</dbReference>
<dbReference type="Pfam" id="PF00293">
    <property type="entry name" value="NUDIX"/>
    <property type="match status" value="1"/>
</dbReference>
<dbReference type="PROSITE" id="PS51462">
    <property type="entry name" value="NUDIX"/>
    <property type="match status" value="1"/>
</dbReference>
<dbReference type="EMBL" id="LHPJ01000007">
    <property type="protein sequence ID" value="KOO03570.1"/>
    <property type="molecule type" value="Genomic_DNA"/>
</dbReference>
<dbReference type="AlphaFoldDB" id="A0A0M0HNB4"/>
<dbReference type="Gene3D" id="3.90.79.10">
    <property type="entry name" value="Nucleoside Triphosphate Pyrophosphohydrolase"/>
    <property type="match status" value="1"/>
</dbReference>
<dbReference type="InterPro" id="IPR000086">
    <property type="entry name" value="NUDIX_hydrolase_dom"/>
</dbReference>
<dbReference type="Proteomes" id="UP000037515">
    <property type="component" value="Unassembled WGS sequence"/>
</dbReference>
<comment type="cofactor">
    <cofactor evidence="1">
        <name>Mn(2+)</name>
        <dbReference type="ChEBI" id="CHEBI:29035"/>
    </cofactor>
</comment>
<keyword evidence="6" id="KW-0464">Manganese</keyword>
<evidence type="ECO:0000256" key="2">
    <source>
        <dbReference type="ARBA" id="ARBA00001946"/>
    </source>
</evidence>
<protein>
    <submittedName>
        <fullName evidence="8">DNA mismatch repair protein MutT</fullName>
    </submittedName>
</protein>
<keyword evidence="3" id="KW-0479">Metal-binding</keyword>
<keyword evidence="9" id="KW-1185">Reference proteome</keyword>
<dbReference type="GO" id="GO:0010945">
    <property type="term" value="F:coenzyme A diphosphatase activity"/>
    <property type="evidence" value="ECO:0007669"/>
    <property type="project" value="InterPro"/>
</dbReference>